<organism evidence="2 3">
    <name type="scientific">Baudoinia panamericana (strain UAMH 10762)</name>
    <name type="common">Angels' share fungus</name>
    <name type="synonym">Baudoinia compniacensis (strain UAMH 10762)</name>
    <dbReference type="NCBI Taxonomy" id="717646"/>
    <lineage>
        <taxon>Eukaryota</taxon>
        <taxon>Fungi</taxon>
        <taxon>Dikarya</taxon>
        <taxon>Ascomycota</taxon>
        <taxon>Pezizomycotina</taxon>
        <taxon>Dothideomycetes</taxon>
        <taxon>Dothideomycetidae</taxon>
        <taxon>Mycosphaerellales</taxon>
        <taxon>Teratosphaeriaceae</taxon>
        <taxon>Baudoinia</taxon>
    </lineage>
</organism>
<accession>M2MFH9</accession>
<feature type="non-terminal residue" evidence="2">
    <location>
        <position position="1"/>
    </location>
</feature>
<dbReference type="HOGENOM" id="CLU_174237_0_0_1"/>
<name>M2MFH9_BAUPA</name>
<feature type="compositionally biased region" description="Basic and acidic residues" evidence="1">
    <location>
        <begin position="19"/>
        <end position="45"/>
    </location>
</feature>
<evidence type="ECO:0000313" key="3">
    <source>
        <dbReference type="Proteomes" id="UP000011761"/>
    </source>
</evidence>
<evidence type="ECO:0000313" key="2">
    <source>
        <dbReference type="EMBL" id="EMC95401.1"/>
    </source>
</evidence>
<reference evidence="2 3" key="1">
    <citation type="journal article" date="2012" name="PLoS Pathog.">
        <title>Diverse lifestyles and strategies of plant pathogenesis encoded in the genomes of eighteen Dothideomycetes fungi.</title>
        <authorList>
            <person name="Ohm R.A."/>
            <person name="Feau N."/>
            <person name="Henrissat B."/>
            <person name="Schoch C.L."/>
            <person name="Horwitz B.A."/>
            <person name="Barry K.W."/>
            <person name="Condon B.J."/>
            <person name="Copeland A.C."/>
            <person name="Dhillon B."/>
            <person name="Glaser F."/>
            <person name="Hesse C.N."/>
            <person name="Kosti I."/>
            <person name="LaButti K."/>
            <person name="Lindquist E.A."/>
            <person name="Lucas S."/>
            <person name="Salamov A.A."/>
            <person name="Bradshaw R.E."/>
            <person name="Ciuffetti L."/>
            <person name="Hamelin R.C."/>
            <person name="Kema G.H.J."/>
            <person name="Lawrence C."/>
            <person name="Scott J.A."/>
            <person name="Spatafora J.W."/>
            <person name="Turgeon B.G."/>
            <person name="de Wit P.J.G.M."/>
            <person name="Zhong S."/>
            <person name="Goodwin S.B."/>
            <person name="Grigoriev I.V."/>
        </authorList>
    </citation>
    <scope>NUCLEOTIDE SEQUENCE [LARGE SCALE GENOMIC DNA]</scope>
    <source>
        <strain evidence="2 3">UAMH 10762</strain>
    </source>
</reference>
<dbReference type="GeneID" id="19115238"/>
<dbReference type="PROSITE" id="PS50096">
    <property type="entry name" value="IQ"/>
    <property type="match status" value="1"/>
</dbReference>
<keyword evidence="3" id="KW-1185">Reference proteome</keyword>
<dbReference type="AlphaFoldDB" id="M2MFH9"/>
<dbReference type="KEGG" id="bcom:BAUCODRAFT_53278"/>
<feature type="region of interest" description="Disordered" evidence="1">
    <location>
        <begin position="19"/>
        <end position="46"/>
    </location>
</feature>
<dbReference type="eggNOG" id="ENOG502QRIN">
    <property type="taxonomic scope" value="Eukaryota"/>
</dbReference>
<dbReference type="EMBL" id="KB445557">
    <property type="protein sequence ID" value="EMC95401.1"/>
    <property type="molecule type" value="Genomic_DNA"/>
</dbReference>
<gene>
    <name evidence="2" type="ORF">BAUCODRAFT_53278</name>
</gene>
<dbReference type="Pfam" id="PF00612">
    <property type="entry name" value="IQ"/>
    <property type="match status" value="1"/>
</dbReference>
<dbReference type="RefSeq" id="XP_007677515.1">
    <property type="nucleotide sequence ID" value="XM_007679325.1"/>
</dbReference>
<proteinExistence type="predicted"/>
<evidence type="ECO:0000256" key="1">
    <source>
        <dbReference type="SAM" id="MobiDB-lite"/>
    </source>
</evidence>
<dbReference type="Proteomes" id="UP000011761">
    <property type="component" value="Unassembled WGS sequence"/>
</dbReference>
<dbReference type="OMA" id="STRWVEV"/>
<dbReference type="InterPro" id="IPR000048">
    <property type="entry name" value="IQ_motif_EF-hand-BS"/>
</dbReference>
<protein>
    <submittedName>
        <fullName evidence="2">Uncharacterized protein</fullName>
    </submittedName>
</protein>
<sequence length="84" mass="9773">SSRLALPPPEKLREIAAKQDERAKQIKARREQEAERHSSTERSRAAEVIQRNYRGYRARREIKGLGLDPSTRWVEVRNNYSALA</sequence>
<dbReference type="OrthoDB" id="7344096at2759"/>
<feature type="non-terminal residue" evidence="2">
    <location>
        <position position="84"/>
    </location>
</feature>